<evidence type="ECO:0000256" key="10">
    <source>
        <dbReference type="ARBA" id="ARBA00023157"/>
    </source>
</evidence>
<evidence type="ECO:0000256" key="11">
    <source>
        <dbReference type="ARBA" id="ARBA00023180"/>
    </source>
</evidence>
<dbReference type="SMART" id="SM00409">
    <property type="entry name" value="IG"/>
    <property type="match status" value="1"/>
</dbReference>
<dbReference type="CDD" id="cd11304">
    <property type="entry name" value="Cadherin_repeat"/>
    <property type="match status" value="9"/>
</dbReference>
<evidence type="ECO:0000256" key="3">
    <source>
        <dbReference type="ARBA" id="ARBA00022692"/>
    </source>
</evidence>
<dbReference type="InterPro" id="IPR011658">
    <property type="entry name" value="PA14_dom"/>
</dbReference>
<dbReference type="SUPFAM" id="SSF49313">
    <property type="entry name" value="Cadherin-like"/>
    <property type="match status" value="10"/>
</dbReference>
<dbReference type="InterPro" id="IPR036034">
    <property type="entry name" value="PDZ_sf"/>
</dbReference>
<feature type="domain" description="Cadherin" evidence="15">
    <location>
        <begin position="2384"/>
        <end position="2485"/>
    </location>
</feature>
<evidence type="ECO:0000256" key="6">
    <source>
        <dbReference type="ARBA" id="ARBA00022837"/>
    </source>
</evidence>
<dbReference type="EMBL" id="CP066776">
    <property type="protein sequence ID" value="QQL43871.1"/>
    <property type="molecule type" value="Genomic_DNA"/>
</dbReference>
<feature type="domain" description="PA14" evidence="18">
    <location>
        <begin position="877"/>
        <end position="1031"/>
    </location>
</feature>
<dbReference type="SMART" id="SM00112">
    <property type="entry name" value="CA"/>
    <property type="match status" value="9"/>
</dbReference>
<keyword evidence="9" id="KW-0472">Membrane</keyword>
<evidence type="ECO:0000259" key="18">
    <source>
        <dbReference type="PROSITE" id="PS51820"/>
    </source>
</evidence>
<dbReference type="PROSITE" id="PS51257">
    <property type="entry name" value="PROKAR_LIPOPROTEIN"/>
    <property type="match status" value="1"/>
</dbReference>
<dbReference type="Pfam" id="PF07691">
    <property type="entry name" value="PA14"/>
    <property type="match status" value="2"/>
</dbReference>
<dbReference type="InterPro" id="IPR036179">
    <property type="entry name" value="Ig-like_dom_sf"/>
</dbReference>
<dbReference type="GO" id="GO:0045296">
    <property type="term" value="F:cadherin binding"/>
    <property type="evidence" value="ECO:0007669"/>
    <property type="project" value="TreeGrafter"/>
</dbReference>
<dbReference type="Gene3D" id="2.60.40.10">
    <property type="entry name" value="Immunoglobulins"/>
    <property type="match status" value="4"/>
</dbReference>
<evidence type="ECO:0000256" key="2">
    <source>
        <dbReference type="ARBA" id="ARBA00022536"/>
    </source>
</evidence>
<dbReference type="KEGG" id="soa:G3M56_008165"/>
<feature type="domain" description="Cadherin" evidence="15">
    <location>
        <begin position="1915"/>
        <end position="2014"/>
    </location>
</feature>
<comment type="subcellular location">
    <subcellularLocation>
        <location evidence="1">Membrane</location>
        <topology evidence="1">Single-pass membrane protein</topology>
    </subcellularLocation>
</comment>
<reference evidence="19 20" key="1">
    <citation type="submission" date="2020-12" db="EMBL/GenBank/DDBJ databases">
        <title>Sulforoseuscoccus oceanibium gen. nov., sp. nov., a representative of the phylum Verrucomicrobia with special cytoplasmic membrane, and proposal of Sulforoseuscoccusaceae fam. nov.</title>
        <authorList>
            <person name="Xi F."/>
        </authorList>
    </citation>
    <scope>NUCLEOTIDE SEQUENCE [LARGE SCALE GENOMIC DNA]</scope>
    <source>
        <strain evidence="19 20">T37</strain>
    </source>
</reference>
<dbReference type="PROSITE" id="PS51820">
    <property type="entry name" value="PA14"/>
    <property type="match status" value="2"/>
</dbReference>
<feature type="chain" id="PRO_5030800413" evidence="13">
    <location>
        <begin position="29"/>
        <end position="2964"/>
    </location>
</feature>
<keyword evidence="3" id="KW-0812">Transmembrane</keyword>
<gene>
    <name evidence="19" type="ORF">G3M56_008165</name>
</gene>
<dbReference type="GO" id="GO:0016342">
    <property type="term" value="C:catenin complex"/>
    <property type="evidence" value="ECO:0007669"/>
    <property type="project" value="TreeGrafter"/>
</dbReference>
<dbReference type="InterPro" id="IPR002126">
    <property type="entry name" value="Cadherin-like_dom"/>
</dbReference>
<dbReference type="GO" id="GO:0007156">
    <property type="term" value="P:homophilic cell adhesion via plasma membrane adhesion molecules"/>
    <property type="evidence" value="ECO:0007669"/>
    <property type="project" value="InterPro"/>
</dbReference>
<dbReference type="FunFam" id="2.60.40.60:FF:000032">
    <property type="entry name" value="FAT atypical cadherin 1"/>
    <property type="match status" value="2"/>
</dbReference>
<dbReference type="PANTHER" id="PTHR24027">
    <property type="entry name" value="CADHERIN-23"/>
    <property type="match status" value="1"/>
</dbReference>
<evidence type="ECO:0000256" key="7">
    <source>
        <dbReference type="ARBA" id="ARBA00022889"/>
    </source>
</evidence>
<dbReference type="PRINTS" id="PR00205">
    <property type="entry name" value="CADHERIN"/>
</dbReference>
<dbReference type="Gene3D" id="2.30.42.10">
    <property type="match status" value="1"/>
</dbReference>
<dbReference type="PROSITE" id="PS50835">
    <property type="entry name" value="IG_LIKE"/>
    <property type="match status" value="1"/>
</dbReference>
<evidence type="ECO:0000313" key="20">
    <source>
        <dbReference type="Proteomes" id="UP000475117"/>
    </source>
</evidence>
<keyword evidence="2" id="KW-0245">EGF-like domain</keyword>
<dbReference type="Pfam" id="PF00028">
    <property type="entry name" value="Cadherin"/>
    <property type="match status" value="9"/>
</dbReference>
<dbReference type="Proteomes" id="UP000475117">
    <property type="component" value="Chromosome"/>
</dbReference>
<dbReference type="Gene3D" id="2.60.120.200">
    <property type="match status" value="2"/>
</dbReference>
<keyword evidence="10" id="KW-1015">Disulfide bond</keyword>
<dbReference type="RefSeq" id="WP_164361907.1">
    <property type="nucleotide sequence ID" value="NZ_CP066776.1"/>
</dbReference>
<dbReference type="SMART" id="SM00060">
    <property type="entry name" value="FN3"/>
    <property type="match status" value="2"/>
</dbReference>
<evidence type="ECO:0000259" key="15">
    <source>
        <dbReference type="PROSITE" id="PS50268"/>
    </source>
</evidence>
<dbReference type="InterPro" id="IPR036116">
    <property type="entry name" value="FN3_sf"/>
</dbReference>
<evidence type="ECO:0000256" key="4">
    <source>
        <dbReference type="ARBA" id="ARBA00022729"/>
    </source>
</evidence>
<dbReference type="SUPFAM" id="SSF49265">
    <property type="entry name" value="Fibronectin type III"/>
    <property type="match status" value="1"/>
</dbReference>
<dbReference type="Gene3D" id="2.60.40.60">
    <property type="entry name" value="Cadherins"/>
    <property type="match status" value="9"/>
</dbReference>
<feature type="domain" description="Cadherin" evidence="15">
    <location>
        <begin position="2491"/>
        <end position="2585"/>
    </location>
</feature>
<dbReference type="FunFam" id="2.60.40.60:FF:000015">
    <property type="entry name" value="FAT atypical cadherin 1"/>
    <property type="match status" value="2"/>
</dbReference>
<keyword evidence="6" id="KW-0106">Calcium</keyword>
<dbReference type="InterPro" id="IPR003599">
    <property type="entry name" value="Ig_sub"/>
</dbReference>
<keyword evidence="8" id="KW-1133">Transmembrane helix</keyword>
<feature type="domain" description="Cadherin" evidence="15">
    <location>
        <begin position="2286"/>
        <end position="2385"/>
    </location>
</feature>
<dbReference type="PROSITE" id="PS50106">
    <property type="entry name" value="PDZ"/>
    <property type="match status" value="1"/>
</dbReference>
<feature type="signal peptide" evidence="13">
    <location>
        <begin position="1"/>
        <end position="28"/>
    </location>
</feature>
<keyword evidence="4 13" id="KW-0732">Signal</keyword>
<dbReference type="Pfam" id="PF19805">
    <property type="entry name" value="DUF6288"/>
    <property type="match status" value="1"/>
</dbReference>
<feature type="domain" description="PDZ" evidence="14">
    <location>
        <begin position="44"/>
        <end position="122"/>
    </location>
</feature>
<dbReference type="SUPFAM" id="SSF49899">
    <property type="entry name" value="Concanavalin A-like lectins/glucanases"/>
    <property type="match status" value="2"/>
</dbReference>
<dbReference type="InterPro" id="IPR007110">
    <property type="entry name" value="Ig-like_dom"/>
</dbReference>
<dbReference type="InterPro" id="IPR046255">
    <property type="entry name" value="DUF6288"/>
</dbReference>
<feature type="domain" description="PA14" evidence="18">
    <location>
        <begin position="626"/>
        <end position="783"/>
    </location>
</feature>
<dbReference type="SMART" id="SM00736">
    <property type="entry name" value="CADG"/>
    <property type="match status" value="8"/>
</dbReference>
<evidence type="ECO:0000256" key="13">
    <source>
        <dbReference type="SAM" id="SignalP"/>
    </source>
</evidence>
<dbReference type="PROSITE" id="PS50853">
    <property type="entry name" value="FN3"/>
    <property type="match status" value="1"/>
</dbReference>
<name>A0A7T7JBE3_9BACT</name>
<dbReference type="GO" id="GO:0016477">
    <property type="term" value="P:cell migration"/>
    <property type="evidence" value="ECO:0007669"/>
    <property type="project" value="TreeGrafter"/>
</dbReference>
<dbReference type="SUPFAM" id="SSF48726">
    <property type="entry name" value="Immunoglobulin"/>
    <property type="match status" value="1"/>
</dbReference>
<evidence type="ECO:0000256" key="8">
    <source>
        <dbReference type="ARBA" id="ARBA00022989"/>
    </source>
</evidence>
<dbReference type="CDD" id="cd00063">
    <property type="entry name" value="FN3"/>
    <property type="match status" value="1"/>
</dbReference>
<evidence type="ECO:0000313" key="19">
    <source>
        <dbReference type="EMBL" id="QQL43871.1"/>
    </source>
</evidence>
<dbReference type="InterPro" id="IPR006644">
    <property type="entry name" value="Cadg"/>
</dbReference>
<feature type="domain" description="Ig-like" evidence="16">
    <location>
        <begin position="776"/>
        <end position="870"/>
    </location>
</feature>
<dbReference type="GO" id="GO:0008013">
    <property type="term" value="F:beta-catenin binding"/>
    <property type="evidence" value="ECO:0007669"/>
    <property type="project" value="TreeGrafter"/>
</dbReference>
<protein>
    <submittedName>
        <fullName evidence="19">Cadherin domain-containing protein</fullName>
    </submittedName>
</protein>
<evidence type="ECO:0000259" key="16">
    <source>
        <dbReference type="PROSITE" id="PS50835"/>
    </source>
</evidence>
<dbReference type="InterPro" id="IPR013320">
    <property type="entry name" value="ConA-like_dom_sf"/>
</dbReference>
<dbReference type="InterPro" id="IPR015919">
    <property type="entry name" value="Cadherin-like_sf"/>
</dbReference>
<sequence>MSVFRSAVRGIVSASVMASACSVGTLHASNDNDWWFMGPVGGKFQVQAGQPYVVVRAVDAGSPAEAAGLQVGDYIMGAYGRNFLTTGGSTAGYKGAPQGLAEAIERAEASDGQMELTVLRPGVGAVDLTVSLPVAGAFGAAYPLGSTKFDSIYQEAASEIHSHVTGSSDANMGYMTGFYGLVLIADPNWNDTTGAKPYRLSVDKLKDRCVTLINNAILVPAEETNMDGTPNDGSENDSDPNDNNYVGPGLENWDLSVSAMYLAEYRKKTGDTSVDAAVQRAADALANRIQTWQQPPYGGNNGPTKVGLMGHGGVVGDYPHIGYSGINIINAHAMAALAMLEQAGATVDDTKMQASWNWVKGTTTLNNGADDGNIGYAWQQGGYDSGGRTAGVAYAMSVYGGLNQSDQGVLTRMKDYLSRQWQRMQHTHAYTVGGNQFYQFVLPYLPDRDQRFIMENQRMFYHFHRKVDGTLGYFGGRENNGGDGYVNTYRVALTNVGIAQAVASGGLTTIAPLDNTRIHAEFQSPFLTWPTLDARKVELDTQSQAFTVDITDYQGTSLQPADYTATWTHVSGPGTATFTSANTPSTTVNFPQDGTYRIQLEVVKGSYTLTEPIDVVVDTSVDPIGYVLGKARQRIYTGISGLAVSDLTGSANYPDSPNATGTLTALDSSGIGDSLGQRISGYLVAPSSGAYTFYVAADDSAEFRLNSAGTDPAGASTICSVNSWVSQYNWTANASQTSSAVTLTEGQMYYYEVLHKEGGGGDHVAVAWTGPGIASPTVISGDVLAVADTVSIVAQPEAQTTTLGGSVSFDISVEGDGPFIYEWISGSTSFGVGSSSSLSLENVGAGHAGDYYCVVTYPGGSLTSATTTLTITDAGILAGGGLWRDQFDGIGGGAITDLTGNSNYPRFPSSGGVITNAESASGIADSYGARWTGWVRPDVTGTYYFYITSDDASQLWLSTDDQPANKVQIASVGGYTGARSWSSGGQSVAISLVAGERYYIEVLHKEGGGGDHCAVAWRKPGDAVPANGSAPIPSQYLEYFTGGVQGSSVTMPPTFGSTSYAMSVAENSGVGVSVGTVSATDAGGNTPLTYSITAGNTGSMFAIDSSTGEITTAGDPDYESLDSYSLTVRATNTLGESGQATVNVAVLNRLDGTGSWEVGVDEGTPVALKYATGLAGNTTASVDLSAISGDATYEFLVDAEDNGQAALNVLAANGWSLRFEQWNNTARLGITQSGVADWQFTAESGQSLVSPYGRQVHMVYVVDTTAGETRLYVDSVLVGRLNRTPNLANAAATLGDTGMRNDAEPGILGFAAYNSALDATEIQAHYDDWRGDVPNAAPVADDATFALDEQQVAGTVVGTVTASDTNAGDALTFAITSGDPAGDFVIDAVTGEITTAAELNYDLATQYVLGVTVTDINGLSDIATVTVNVNNLPGGVSDWELAVDAGATVLHKRTASVPGNSTVNVDLSAISGDATYEFVVDSVNYGQVWGNLLAANGWQLRNEQWNNTNELGATLSGNADWRLTAETGQSVATPYGRVAHITYVVDTTAGELRAYVDGVLVGRLSQQPNLSNAAAVLGSANVRNDSEPGILVFAAYNSALDAAEIAAHSDAWFGNEPANAAPTANDGSFSVAENQPAGTAVGTVSATDPNAGDVLSYAITAGNAGGEFAIDAATGAITTTAALDYEAASVYALTVTVTDSGALSDTAAITVTVTDENEAPVATGGSSSLPENVIAGSAVATVAVSDVDAGDSASFAITSGNTGGAFAVDAAGNITTATALDYETTSSYALVVTVTDNGGLTDTAALNVNVTNVNEAPVATDGSGSLAEDATVGSAVATVAVSDPDAGDSASFAITSGNTGGAFAIDTAGNITTATALDYETTSSYALVVTVTDGGGLTDTAAVNVSVTNVNEAPVASDGSGSVAEDATVGTAVATVAVSDPDAGDSASFAITSGNTGGAFAIDAVTGAITTAAALDYETTNSYTLGVSVTDGGGLTDTATVNVSVTNANESPVFASDPIVAADGTALVAYTGTLAGSASDPDAGDTLSFSKVSGPAWLSVATDGALSGTPAVSDAWLNSFTVEVSDGNGGTAQATLQITVAATSVVLFDDFEGYDVENPSDFSVGGTPTGNWTASNTASNATRIFDTPNYGGTRLWISNVDGSSITSSGATVAENTHYSLSAVLLTETATAGRTLNATYDVLVGQDAASATSIIGGPQAVVTNGDDWQTPDSKDDHVFTQSFQTGALNPGDQLFVRFTRVGTAVTGGWFGVDDVMVDTVGANSAPVANDATFAVAENEAAGAAVGTVTATDADTADTLSYAITAGNDGGEFAIDSATGEITTTAVFDYETAASYALTVTVTDGSAATDTAAVTVNVTDVNEAPVAEDNSGSLAEDATVGAAVATVAASDVDAGSVLSYAITAGNESGAFAIDAGTGAITTAAALDFETTPSYALTVTVTDNGTPALSDTAAVAVTVTNVNEAPVANDGSGSVDENVSVGTVVATATSSDVDAGDTLSYAITAGNTGGAFAIDSNSGVITTAGAIDYEAVSSYALTVTVTDAGGLSDTAVVNVSVNDINEVTAPVVATGVASAVTQTSADVAYTISDDGGDAPAVTVYYGETDGGQVAGNWSNSIAQGNQAAGSYNAALTGLTAGTTYYFTVQASNSAGTVWGSSGSFTTEADTSPKLVRTTVSAVSSSTWTTVDLGQSYNSAVIVATPIYPNISTPPVVTRIRNVSGSSFDLKIDRADGLTGEVTIDVSVIAVEEGVYTQATDGVTMEAVKYTSTVTAENNSWVAEARAYQNSYTNPVVVGQVMSANDANWSVFWSMGSSRQNPVDASNLNVGKHVGEDPNATRADETIGYIVIESGNGTINGVAYEAGLGADNVRGFDNSSAPYTYDLSGTLGSASAAALSISGMDGGDGAWAVLSGANPITPTVLGLHALEDQMGDSDQRHTTTQVGYLVFE</sequence>
<keyword evidence="11" id="KW-0325">Glycoprotein</keyword>
<feature type="domain" description="Cadherin" evidence="15">
    <location>
        <begin position="1825"/>
        <end position="1916"/>
    </location>
</feature>
<evidence type="ECO:0000256" key="1">
    <source>
        <dbReference type="ARBA" id="ARBA00004167"/>
    </source>
</evidence>
<feature type="domain" description="Cadherin" evidence="15">
    <location>
        <begin position="1728"/>
        <end position="1819"/>
    </location>
</feature>
<organism evidence="19 20">
    <name type="scientific">Sulfuriroseicoccus oceanibius</name>
    <dbReference type="NCBI Taxonomy" id="2707525"/>
    <lineage>
        <taxon>Bacteria</taxon>
        <taxon>Pseudomonadati</taxon>
        <taxon>Verrucomicrobiota</taxon>
        <taxon>Verrucomicrobiia</taxon>
        <taxon>Verrucomicrobiales</taxon>
        <taxon>Verrucomicrobiaceae</taxon>
        <taxon>Sulfuriroseicoccus</taxon>
    </lineage>
</organism>
<dbReference type="InterPro" id="IPR039808">
    <property type="entry name" value="Cadherin"/>
</dbReference>
<feature type="domain" description="Cadherin" evidence="15">
    <location>
        <begin position="1339"/>
        <end position="1431"/>
    </location>
</feature>
<dbReference type="InterPro" id="IPR037524">
    <property type="entry name" value="PA14/GLEYA"/>
</dbReference>
<dbReference type="PROSITE" id="PS50268">
    <property type="entry name" value="CADHERIN_2"/>
    <property type="match status" value="9"/>
</dbReference>
<dbReference type="InterPro" id="IPR001478">
    <property type="entry name" value="PDZ"/>
</dbReference>
<evidence type="ECO:0000256" key="9">
    <source>
        <dbReference type="ARBA" id="ARBA00023136"/>
    </source>
</evidence>
<dbReference type="InterPro" id="IPR003961">
    <property type="entry name" value="FN3_dom"/>
</dbReference>
<feature type="domain" description="Cadherin" evidence="15">
    <location>
        <begin position="1623"/>
        <end position="1722"/>
    </location>
</feature>
<dbReference type="SMART" id="SM00758">
    <property type="entry name" value="PA14"/>
    <property type="match status" value="2"/>
</dbReference>
<keyword evidence="20" id="KW-1185">Reference proteome</keyword>
<dbReference type="GO" id="GO:0005509">
    <property type="term" value="F:calcium ion binding"/>
    <property type="evidence" value="ECO:0007669"/>
    <property type="project" value="InterPro"/>
</dbReference>
<dbReference type="InterPro" id="IPR022409">
    <property type="entry name" value="PKD/Chitinase_dom"/>
</dbReference>
<dbReference type="Gene3D" id="2.60.120.1560">
    <property type="match status" value="1"/>
</dbReference>
<dbReference type="SMART" id="SM00089">
    <property type="entry name" value="PKD"/>
    <property type="match status" value="4"/>
</dbReference>
<feature type="region of interest" description="Disordered" evidence="12">
    <location>
        <begin position="223"/>
        <end position="248"/>
    </location>
</feature>
<feature type="domain" description="Fibronectin type-III" evidence="17">
    <location>
        <begin position="2582"/>
        <end position="2682"/>
    </location>
</feature>
<evidence type="ECO:0000259" key="14">
    <source>
        <dbReference type="PROSITE" id="PS50106"/>
    </source>
</evidence>
<feature type="domain" description="Cadherin" evidence="15">
    <location>
        <begin position="1056"/>
        <end position="1167"/>
    </location>
</feature>
<proteinExistence type="predicted"/>
<evidence type="ECO:0000256" key="5">
    <source>
        <dbReference type="ARBA" id="ARBA00022737"/>
    </source>
</evidence>
<keyword evidence="5" id="KW-0677">Repeat</keyword>
<keyword evidence="7" id="KW-0130">Cell adhesion</keyword>
<dbReference type="Pfam" id="PF17963">
    <property type="entry name" value="Big_9"/>
    <property type="match status" value="1"/>
</dbReference>
<dbReference type="SUPFAM" id="SSF56988">
    <property type="entry name" value="Anthrax protective antigen"/>
    <property type="match status" value="1"/>
</dbReference>
<dbReference type="Gene3D" id="3.90.182.10">
    <property type="entry name" value="Toxin - Anthrax Protective Antigen,domain 1"/>
    <property type="match status" value="1"/>
</dbReference>
<dbReference type="FunFam" id="2.60.40.60:FF:000020">
    <property type="entry name" value="Dachsous cadherin-related 1b"/>
    <property type="match status" value="1"/>
</dbReference>
<accession>A0A7T7JBE3</accession>
<dbReference type="SUPFAM" id="SSF50156">
    <property type="entry name" value="PDZ domain-like"/>
    <property type="match status" value="1"/>
</dbReference>
<dbReference type="InterPro" id="IPR013783">
    <property type="entry name" value="Ig-like_fold"/>
</dbReference>
<evidence type="ECO:0000259" key="17">
    <source>
        <dbReference type="PROSITE" id="PS50853"/>
    </source>
</evidence>
<evidence type="ECO:0000256" key="12">
    <source>
        <dbReference type="SAM" id="MobiDB-lite"/>
    </source>
</evidence>
<dbReference type="PANTHER" id="PTHR24027:SF438">
    <property type="entry name" value="CADHERIN 23"/>
    <property type="match status" value="1"/>
</dbReference>